<organism evidence="1 2">
    <name type="scientific">Aldrovandia affinis</name>
    <dbReference type="NCBI Taxonomy" id="143900"/>
    <lineage>
        <taxon>Eukaryota</taxon>
        <taxon>Metazoa</taxon>
        <taxon>Chordata</taxon>
        <taxon>Craniata</taxon>
        <taxon>Vertebrata</taxon>
        <taxon>Euteleostomi</taxon>
        <taxon>Actinopterygii</taxon>
        <taxon>Neopterygii</taxon>
        <taxon>Teleostei</taxon>
        <taxon>Notacanthiformes</taxon>
        <taxon>Halosauridae</taxon>
        <taxon>Aldrovandia</taxon>
    </lineage>
</organism>
<dbReference type="EMBL" id="JAINUG010000010">
    <property type="protein sequence ID" value="KAJ8415091.1"/>
    <property type="molecule type" value="Genomic_DNA"/>
</dbReference>
<protein>
    <submittedName>
        <fullName evidence="1">Uncharacterized protein</fullName>
    </submittedName>
</protein>
<dbReference type="Proteomes" id="UP001221898">
    <property type="component" value="Unassembled WGS sequence"/>
</dbReference>
<dbReference type="AlphaFoldDB" id="A0AAD7WZ57"/>
<gene>
    <name evidence="1" type="ORF">AAFF_G00007890</name>
</gene>
<evidence type="ECO:0000313" key="1">
    <source>
        <dbReference type="EMBL" id="KAJ8415091.1"/>
    </source>
</evidence>
<evidence type="ECO:0000313" key="2">
    <source>
        <dbReference type="Proteomes" id="UP001221898"/>
    </source>
</evidence>
<accession>A0AAD7WZ57</accession>
<name>A0AAD7WZ57_9TELE</name>
<reference evidence="1" key="1">
    <citation type="journal article" date="2023" name="Science">
        <title>Genome structures resolve the early diversification of teleost fishes.</title>
        <authorList>
            <person name="Parey E."/>
            <person name="Louis A."/>
            <person name="Montfort J."/>
            <person name="Bouchez O."/>
            <person name="Roques C."/>
            <person name="Iampietro C."/>
            <person name="Lluch J."/>
            <person name="Castinel A."/>
            <person name="Donnadieu C."/>
            <person name="Desvignes T."/>
            <person name="Floi Bucao C."/>
            <person name="Jouanno E."/>
            <person name="Wen M."/>
            <person name="Mejri S."/>
            <person name="Dirks R."/>
            <person name="Jansen H."/>
            <person name="Henkel C."/>
            <person name="Chen W.J."/>
            <person name="Zahm M."/>
            <person name="Cabau C."/>
            <person name="Klopp C."/>
            <person name="Thompson A.W."/>
            <person name="Robinson-Rechavi M."/>
            <person name="Braasch I."/>
            <person name="Lecointre G."/>
            <person name="Bobe J."/>
            <person name="Postlethwait J.H."/>
            <person name="Berthelot C."/>
            <person name="Roest Crollius H."/>
            <person name="Guiguen Y."/>
        </authorList>
    </citation>
    <scope>NUCLEOTIDE SEQUENCE</scope>
    <source>
        <strain evidence="1">NC1722</strain>
    </source>
</reference>
<sequence length="115" mass="12937">MKPTVDRVKAVVEFFHKSTAPVDTLTQEEREVVREACTVLEPFEQVTVEISTESYVIASKLLLLSKCLQRIAARHQREETATTGQVTKLVDTLCIYGTKVPQTSIQSCCLRNHNT</sequence>
<keyword evidence="2" id="KW-1185">Reference proteome</keyword>
<comment type="caution">
    <text evidence="1">The sequence shown here is derived from an EMBL/GenBank/DDBJ whole genome shotgun (WGS) entry which is preliminary data.</text>
</comment>
<proteinExistence type="predicted"/>